<dbReference type="InterPro" id="IPR036217">
    <property type="entry name" value="MethylDNA_cys_MeTrfase_DNAb"/>
</dbReference>
<gene>
    <name evidence="11" type="primary">ogt2</name>
    <name evidence="11" type="ORF">AHOG_13705</name>
</gene>
<dbReference type="OrthoDB" id="9802228at2"/>
<dbReference type="PANTHER" id="PTHR10815:SF5">
    <property type="entry name" value="METHYLATED-DNA--PROTEIN-CYSTEINE METHYLTRANSFERASE"/>
    <property type="match status" value="1"/>
</dbReference>
<dbReference type="InterPro" id="IPR023546">
    <property type="entry name" value="MGMT"/>
</dbReference>
<evidence type="ECO:0000259" key="9">
    <source>
        <dbReference type="Pfam" id="PF01035"/>
    </source>
</evidence>
<comment type="miscellaneous">
    <text evidence="8">This enzyme catalyzes only one turnover and therefore is not strictly catalytic. According to one definition, an enzyme is a biocatalyst that acts repeatedly and over many reaction cycles.</text>
</comment>
<dbReference type="InterPro" id="IPR001497">
    <property type="entry name" value="MethylDNA_cys_MeTrfase_AS"/>
</dbReference>
<dbReference type="HAMAP" id="MF_00772">
    <property type="entry name" value="OGT"/>
    <property type="match status" value="1"/>
</dbReference>
<protein>
    <recommendedName>
        <fullName evidence="8">Methylated-DNA--protein-cysteine methyltransferase</fullName>
        <ecNumber evidence="8">2.1.1.63</ecNumber>
    </recommendedName>
    <alternativeName>
        <fullName evidence="8">6-O-methylguanine-DNA methyltransferase</fullName>
        <shortName evidence="8">MGMT</shortName>
    </alternativeName>
    <alternativeName>
        <fullName evidence="8">O-6-methylguanine-DNA-alkyltransferase</fullName>
    </alternativeName>
</protein>
<dbReference type="InterPro" id="IPR014048">
    <property type="entry name" value="MethylDNA_cys_MeTrfase_DNA-bd"/>
</dbReference>
<evidence type="ECO:0000256" key="2">
    <source>
        <dbReference type="ARBA" id="ARBA00022490"/>
    </source>
</evidence>
<keyword evidence="6 8" id="KW-0234">DNA repair</keyword>
<dbReference type="Pfam" id="PF01035">
    <property type="entry name" value="DNA_binding_1"/>
    <property type="match status" value="1"/>
</dbReference>
<comment type="catalytic activity">
    <reaction evidence="1 8">
        <text>a 4-O-methyl-thymidine in DNA + L-cysteinyl-[protein] = a thymidine in DNA + S-methyl-L-cysteinyl-[protein]</text>
        <dbReference type="Rhea" id="RHEA:53428"/>
        <dbReference type="Rhea" id="RHEA-COMP:10131"/>
        <dbReference type="Rhea" id="RHEA-COMP:10132"/>
        <dbReference type="Rhea" id="RHEA-COMP:13555"/>
        <dbReference type="Rhea" id="RHEA-COMP:13556"/>
        <dbReference type="ChEBI" id="CHEBI:29950"/>
        <dbReference type="ChEBI" id="CHEBI:82612"/>
        <dbReference type="ChEBI" id="CHEBI:137386"/>
        <dbReference type="ChEBI" id="CHEBI:137387"/>
        <dbReference type="EC" id="2.1.1.63"/>
    </reaction>
</comment>
<dbReference type="Pfam" id="PF02870">
    <property type="entry name" value="Methyltransf_1N"/>
    <property type="match status" value="1"/>
</dbReference>
<dbReference type="KEGG" id="ahg:AHOG_13705"/>
<dbReference type="Gene3D" id="3.30.160.70">
    <property type="entry name" value="Methylated DNA-protein cysteine methyltransferase domain"/>
    <property type="match status" value="1"/>
</dbReference>
<dbReference type="SUPFAM" id="SSF46767">
    <property type="entry name" value="Methylated DNA-protein cysteine methyltransferase, C-terminal domain"/>
    <property type="match status" value="1"/>
</dbReference>
<dbReference type="PANTHER" id="PTHR10815">
    <property type="entry name" value="METHYLATED-DNA--PROTEIN-CYSTEINE METHYLTRANSFERASE"/>
    <property type="match status" value="1"/>
</dbReference>
<evidence type="ECO:0000256" key="6">
    <source>
        <dbReference type="ARBA" id="ARBA00023204"/>
    </source>
</evidence>
<evidence type="ECO:0000259" key="10">
    <source>
        <dbReference type="Pfam" id="PF02870"/>
    </source>
</evidence>
<evidence type="ECO:0000256" key="8">
    <source>
        <dbReference type="HAMAP-Rule" id="MF_00772"/>
    </source>
</evidence>
<sequence>MGEVGVAERRTHTVMESPLGPMTLVAADGLLCGVYMAEHRHRPPSETFGPADASVFTECVRQLTEYFEGRRTEFDLPTAARGTPFQQEVWSALREIPYGETVSYGWIAERLGRPTASRAVGAANGRNPISIVVPCHRVVGAGGALTGYGGGLHRKERLLELERAHRGVPSSN</sequence>
<dbReference type="GO" id="GO:0032259">
    <property type="term" value="P:methylation"/>
    <property type="evidence" value="ECO:0007669"/>
    <property type="project" value="UniProtKB-KW"/>
</dbReference>
<evidence type="ECO:0000256" key="4">
    <source>
        <dbReference type="ARBA" id="ARBA00022679"/>
    </source>
</evidence>
<dbReference type="InterPro" id="IPR036388">
    <property type="entry name" value="WH-like_DNA-bd_sf"/>
</dbReference>
<feature type="active site" description="Nucleophile; methyl group acceptor" evidence="8">
    <location>
        <position position="135"/>
    </location>
</feature>
<dbReference type="FunFam" id="1.10.10.10:FF:000337">
    <property type="entry name" value="Methylated-DNA--protein-cysteine methyltransferase"/>
    <property type="match status" value="1"/>
</dbReference>
<feature type="domain" description="Methylguanine DNA methyltransferase ribonuclease-like" evidence="10">
    <location>
        <begin position="12"/>
        <end position="79"/>
    </location>
</feature>
<dbReference type="InterPro" id="IPR008332">
    <property type="entry name" value="MethylG_MeTrfase_N"/>
</dbReference>
<evidence type="ECO:0000256" key="7">
    <source>
        <dbReference type="ARBA" id="ARBA00049348"/>
    </source>
</evidence>
<dbReference type="EMBL" id="CP022521">
    <property type="protein sequence ID" value="ASO20384.1"/>
    <property type="molecule type" value="Genomic_DNA"/>
</dbReference>
<accession>A0A221W3P6</accession>
<dbReference type="CDD" id="cd06445">
    <property type="entry name" value="ATase"/>
    <property type="match status" value="1"/>
</dbReference>
<dbReference type="Proteomes" id="UP000204221">
    <property type="component" value="Chromosome"/>
</dbReference>
<keyword evidence="4 8" id="KW-0808">Transferase</keyword>
<feature type="domain" description="Methylated-DNA-[protein]-cysteine S-methyltransferase DNA binding" evidence="9">
    <location>
        <begin position="84"/>
        <end position="163"/>
    </location>
</feature>
<comment type="subcellular location">
    <subcellularLocation>
        <location evidence="8">Cytoplasm</location>
    </subcellularLocation>
</comment>
<dbReference type="GO" id="GO:0005737">
    <property type="term" value="C:cytoplasm"/>
    <property type="evidence" value="ECO:0007669"/>
    <property type="project" value="UniProtKB-SubCell"/>
</dbReference>
<evidence type="ECO:0000313" key="11">
    <source>
        <dbReference type="EMBL" id="ASO20384.1"/>
    </source>
</evidence>
<dbReference type="GO" id="GO:0006307">
    <property type="term" value="P:DNA alkylation repair"/>
    <property type="evidence" value="ECO:0007669"/>
    <property type="project" value="UniProtKB-UniRule"/>
</dbReference>
<dbReference type="AlphaFoldDB" id="A0A221W3P6"/>
<comment type="function">
    <text evidence="8">Involved in the cellular defense against the biological effects of O6-methylguanine (O6-MeG) and O4-methylthymine (O4-MeT) in DNA. Repairs the methylated nucleobase in DNA by stoichiometrically transferring the methyl group to a cysteine residue in the enzyme. This is a suicide reaction: the enzyme is irreversibly inactivated.</text>
</comment>
<comment type="similarity">
    <text evidence="8">Belongs to the MGMT family.</text>
</comment>
<dbReference type="PROSITE" id="PS00374">
    <property type="entry name" value="MGMT"/>
    <property type="match status" value="1"/>
</dbReference>
<reference evidence="11 12" key="1">
    <citation type="submission" date="2017-07" db="EMBL/GenBank/DDBJ databases">
        <title>Complete genome sequence of Actinoalloteichus hoggarensis DSM 45943, type strain of Actinoalloteichus hoggarensis.</title>
        <authorList>
            <person name="Ruckert C."/>
            <person name="Nouioui I."/>
            <person name="Willmese J."/>
            <person name="van Wezel G."/>
            <person name="Klenk H.-P."/>
            <person name="Kalinowski J."/>
            <person name="Zotchev S.B."/>
        </authorList>
    </citation>
    <scope>NUCLEOTIDE SEQUENCE [LARGE SCALE GENOMIC DNA]</scope>
    <source>
        <strain evidence="11 12">DSM 45943</strain>
    </source>
</reference>
<comment type="catalytic activity">
    <reaction evidence="7 8">
        <text>a 6-O-methyl-2'-deoxyguanosine in DNA + L-cysteinyl-[protein] = S-methyl-L-cysteinyl-[protein] + a 2'-deoxyguanosine in DNA</text>
        <dbReference type="Rhea" id="RHEA:24000"/>
        <dbReference type="Rhea" id="RHEA-COMP:10131"/>
        <dbReference type="Rhea" id="RHEA-COMP:10132"/>
        <dbReference type="Rhea" id="RHEA-COMP:11367"/>
        <dbReference type="Rhea" id="RHEA-COMP:11368"/>
        <dbReference type="ChEBI" id="CHEBI:29950"/>
        <dbReference type="ChEBI" id="CHEBI:82612"/>
        <dbReference type="ChEBI" id="CHEBI:85445"/>
        <dbReference type="ChEBI" id="CHEBI:85448"/>
        <dbReference type="EC" id="2.1.1.63"/>
    </reaction>
</comment>
<dbReference type="SUPFAM" id="SSF53155">
    <property type="entry name" value="Methylated DNA-protein cysteine methyltransferase domain"/>
    <property type="match status" value="1"/>
</dbReference>
<dbReference type="GO" id="GO:0003908">
    <property type="term" value="F:methylated-DNA-[protein]-cysteine S-methyltransferase activity"/>
    <property type="evidence" value="ECO:0007669"/>
    <property type="project" value="UniProtKB-UniRule"/>
</dbReference>
<evidence type="ECO:0000256" key="5">
    <source>
        <dbReference type="ARBA" id="ARBA00022763"/>
    </source>
</evidence>
<name>A0A221W3P6_9PSEU</name>
<dbReference type="Gene3D" id="1.10.10.10">
    <property type="entry name" value="Winged helix-like DNA-binding domain superfamily/Winged helix DNA-binding domain"/>
    <property type="match status" value="1"/>
</dbReference>
<keyword evidence="12" id="KW-1185">Reference proteome</keyword>
<keyword evidence="2 8" id="KW-0963">Cytoplasm</keyword>
<organism evidence="11 12">
    <name type="scientific">Actinoalloteichus hoggarensis</name>
    <dbReference type="NCBI Taxonomy" id="1470176"/>
    <lineage>
        <taxon>Bacteria</taxon>
        <taxon>Bacillati</taxon>
        <taxon>Actinomycetota</taxon>
        <taxon>Actinomycetes</taxon>
        <taxon>Pseudonocardiales</taxon>
        <taxon>Pseudonocardiaceae</taxon>
        <taxon>Actinoalloteichus</taxon>
    </lineage>
</organism>
<dbReference type="InterPro" id="IPR036631">
    <property type="entry name" value="MGMT_N_sf"/>
</dbReference>
<keyword evidence="5 8" id="KW-0227">DNA damage</keyword>
<evidence type="ECO:0000256" key="1">
    <source>
        <dbReference type="ARBA" id="ARBA00001286"/>
    </source>
</evidence>
<proteinExistence type="inferred from homology"/>
<evidence type="ECO:0000256" key="3">
    <source>
        <dbReference type="ARBA" id="ARBA00022603"/>
    </source>
</evidence>
<dbReference type="NCBIfam" id="TIGR00589">
    <property type="entry name" value="ogt"/>
    <property type="match status" value="1"/>
</dbReference>
<keyword evidence="3 8" id="KW-0489">Methyltransferase</keyword>
<dbReference type="EC" id="2.1.1.63" evidence="8"/>
<evidence type="ECO:0000313" key="12">
    <source>
        <dbReference type="Proteomes" id="UP000204221"/>
    </source>
</evidence>